<comment type="catalytic activity">
    <reaction evidence="1">
        <text>ATP + protein L-histidine = ADP + protein N-phospho-L-histidine.</text>
        <dbReference type="EC" id="2.7.13.3"/>
    </reaction>
</comment>
<dbReference type="PANTHER" id="PTHR24421">
    <property type="entry name" value="NITRATE/NITRITE SENSOR PROTEIN NARX-RELATED"/>
    <property type="match status" value="1"/>
</dbReference>
<keyword evidence="4" id="KW-0547">Nucleotide-binding</keyword>
<keyword evidence="8" id="KW-0472">Membrane</keyword>
<dbReference type="InterPro" id="IPR011712">
    <property type="entry name" value="Sig_transdc_His_kin_sub3_dim/P"/>
</dbReference>
<evidence type="ECO:0000256" key="3">
    <source>
        <dbReference type="ARBA" id="ARBA00022679"/>
    </source>
</evidence>
<evidence type="ECO:0000256" key="6">
    <source>
        <dbReference type="ARBA" id="ARBA00022840"/>
    </source>
</evidence>
<reference evidence="11" key="1">
    <citation type="journal article" date="2019" name="Int. J. Syst. Evol. Microbiol.">
        <title>The Global Catalogue of Microorganisms (GCM) 10K type strain sequencing project: providing services to taxonomists for standard genome sequencing and annotation.</title>
        <authorList>
            <consortium name="The Broad Institute Genomics Platform"/>
            <consortium name="The Broad Institute Genome Sequencing Center for Infectious Disease"/>
            <person name="Wu L."/>
            <person name="Ma J."/>
        </authorList>
    </citation>
    <scope>NUCLEOTIDE SEQUENCE [LARGE SCALE GENOMIC DNA]</scope>
    <source>
        <strain evidence="11">CCUG 57263</strain>
    </source>
</reference>
<evidence type="ECO:0000256" key="5">
    <source>
        <dbReference type="ARBA" id="ARBA00022777"/>
    </source>
</evidence>
<feature type="transmembrane region" description="Helical" evidence="8">
    <location>
        <begin position="62"/>
        <end position="82"/>
    </location>
</feature>
<dbReference type="SMART" id="SM00387">
    <property type="entry name" value="HATPase_c"/>
    <property type="match status" value="1"/>
</dbReference>
<evidence type="ECO:0000256" key="8">
    <source>
        <dbReference type="SAM" id="Phobius"/>
    </source>
</evidence>
<dbReference type="EC" id="2.7.13.3" evidence="2"/>
<name>A0ABW3DCD7_9BACL</name>
<evidence type="ECO:0000256" key="7">
    <source>
        <dbReference type="ARBA" id="ARBA00023012"/>
    </source>
</evidence>
<evidence type="ECO:0000256" key="1">
    <source>
        <dbReference type="ARBA" id="ARBA00000085"/>
    </source>
</evidence>
<dbReference type="RefSeq" id="WP_379288736.1">
    <property type="nucleotide sequence ID" value="NZ_JBHTIU010000040.1"/>
</dbReference>
<evidence type="ECO:0000313" key="10">
    <source>
        <dbReference type="EMBL" id="MFD0870186.1"/>
    </source>
</evidence>
<organism evidence="10 11">
    <name type="scientific">Paenibacillus residui</name>
    <dbReference type="NCBI Taxonomy" id="629724"/>
    <lineage>
        <taxon>Bacteria</taxon>
        <taxon>Bacillati</taxon>
        <taxon>Bacillota</taxon>
        <taxon>Bacilli</taxon>
        <taxon>Bacillales</taxon>
        <taxon>Paenibacillaceae</taxon>
        <taxon>Paenibacillus</taxon>
    </lineage>
</organism>
<dbReference type="PANTHER" id="PTHR24421:SF63">
    <property type="entry name" value="SENSOR HISTIDINE KINASE DESK"/>
    <property type="match status" value="1"/>
</dbReference>
<protein>
    <recommendedName>
        <fullName evidence="2">histidine kinase</fullName>
        <ecNumber evidence="2">2.7.13.3</ecNumber>
    </recommendedName>
</protein>
<dbReference type="Gene3D" id="1.20.5.1930">
    <property type="match status" value="1"/>
</dbReference>
<evidence type="ECO:0000256" key="4">
    <source>
        <dbReference type="ARBA" id="ARBA00022741"/>
    </source>
</evidence>
<feature type="domain" description="Histidine kinase" evidence="9">
    <location>
        <begin position="184"/>
        <end position="366"/>
    </location>
</feature>
<dbReference type="EMBL" id="JBHTIU010000040">
    <property type="protein sequence ID" value="MFD0870186.1"/>
    <property type="molecule type" value="Genomic_DNA"/>
</dbReference>
<evidence type="ECO:0000313" key="11">
    <source>
        <dbReference type="Proteomes" id="UP001597120"/>
    </source>
</evidence>
<dbReference type="SUPFAM" id="SSF55874">
    <property type="entry name" value="ATPase domain of HSP90 chaperone/DNA topoisomerase II/histidine kinase"/>
    <property type="match status" value="1"/>
</dbReference>
<keyword evidence="3" id="KW-0808">Transferase</keyword>
<proteinExistence type="predicted"/>
<dbReference type="PROSITE" id="PS50109">
    <property type="entry name" value="HIS_KIN"/>
    <property type="match status" value="1"/>
</dbReference>
<dbReference type="InterPro" id="IPR005467">
    <property type="entry name" value="His_kinase_dom"/>
</dbReference>
<feature type="transmembrane region" description="Helical" evidence="8">
    <location>
        <begin position="103"/>
        <end position="121"/>
    </location>
</feature>
<comment type="caution">
    <text evidence="10">The sequence shown here is derived from an EMBL/GenBank/DDBJ whole genome shotgun (WGS) entry which is preliminary data.</text>
</comment>
<keyword evidence="8" id="KW-1133">Transmembrane helix</keyword>
<feature type="transmembrane region" description="Helical" evidence="8">
    <location>
        <begin position="12"/>
        <end position="30"/>
    </location>
</feature>
<keyword evidence="6" id="KW-0067">ATP-binding</keyword>
<gene>
    <name evidence="10" type="ORF">ACFQ03_13575</name>
</gene>
<keyword evidence="11" id="KW-1185">Reference proteome</keyword>
<dbReference type="Pfam" id="PF02518">
    <property type="entry name" value="HATPase_c"/>
    <property type="match status" value="1"/>
</dbReference>
<sequence length="374" mass="41509">MISKLYPRDQIKSYLIIDVVSIVFLFYIVLSSDSAPSLSGSLILLTAFLASFYIGLWFRDRYLLAAVLAGIATLTLIGMYIGPRILLFGFIFADMLGKSKSKWHIAIGIAAIALMFTIVPLKENDGLASLWSSILLPIMIIQMIFPIIVYIIRKTKNLQGRLDIANQQLEKYVQQEERQRIARDLHDTLGQTLTMIKLKSELAAKWVDKDPRQAKEELKDILATSRIALRQVRELVSEMKFISLASELEHSGKLLHTAGIELEIAEQGKPPLLSSVEETMIALSVREAMTNIVKHSQAKRCSVTLATVGHIYCVNITDDGVGLVEGKLGNGIQSMKERMQALHGTVMVSNSPHGGTTISLKLPLHHHRKGNPAS</sequence>
<dbReference type="Proteomes" id="UP001597120">
    <property type="component" value="Unassembled WGS sequence"/>
</dbReference>
<dbReference type="Gene3D" id="3.30.565.10">
    <property type="entry name" value="Histidine kinase-like ATPase, C-terminal domain"/>
    <property type="match status" value="1"/>
</dbReference>
<dbReference type="InterPro" id="IPR003594">
    <property type="entry name" value="HATPase_dom"/>
</dbReference>
<dbReference type="InterPro" id="IPR036890">
    <property type="entry name" value="HATPase_C_sf"/>
</dbReference>
<evidence type="ECO:0000259" key="9">
    <source>
        <dbReference type="PROSITE" id="PS50109"/>
    </source>
</evidence>
<keyword evidence="5 10" id="KW-0418">Kinase</keyword>
<feature type="transmembrane region" description="Helical" evidence="8">
    <location>
        <begin position="37"/>
        <end position="56"/>
    </location>
</feature>
<dbReference type="Pfam" id="PF07730">
    <property type="entry name" value="HisKA_3"/>
    <property type="match status" value="1"/>
</dbReference>
<keyword evidence="7" id="KW-0902">Two-component regulatory system</keyword>
<dbReference type="GO" id="GO:0016301">
    <property type="term" value="F:kinase activity"/>
    <property type="evidence" value="ECO:0007669"/>
    <property type="project" value="UniProtKB-KW"/>
</dbReference>
<dbReference type="CDD" id="cd16917">
    <property type="entry name" value="HATPase_UhpB-NarQ-NarX-like"/>
    <property type="match status" value="1"/>
</dbReference>
<feature type="transmembrane region" description="Helical" evidence="8">
    <location>
        <begin position="127"/>
        <end position="152"/>
    </location>
</feature>
<keyword evidence="8" id="KW-0812">Transmembrane</keyword>
<dbReference type="InterPro" id="IPR050482">
    <property type="entry name" value="Sensor_HK_TwoCompSys"/>
</dbReference>
<evidence type="ECO:0000256" key="2">
    <source>
        <dbReference type="ARBA" id="ARBA00012438"/>
    </source>
</evidence>
<accession>A0ABW3DCD7</accession>